<dbReference type="RefSeq" id="WP_264499286.1">
    <property type="nucleotide sequence ID" value="NZ_JAPDDS010000001.1"/>
</dbReference>
<dbReference type="InterPro" id="IPR013766">
    <property type="entry name" value="Thioredoxin_domain"/>
</dbReference>
<dbReference type="InterPro" id="IPR036249">
    <property type="entry name" value="Thioredoxin-like_sf"/>
</dbReference>
<dbReference type="InterPro" id="IPR012336">
    <property type="entry name" value="Thioredoxin-like_fold"/>
</dbReference>
<evidence type="ECO:0000313" key="4">
    <source>
        <dbReference type="Proteomes" id="UP001207930"/>
    </source>
</evidence>
<dbReference type="Proteomes" id="UP001207930">
    <property type="component" value="Unassembled WGS sequence"/>
</dbReference>
<accession>A0ABT3FJE5</accession>
<evidence type="ECO:0000259" key="2">
    <source>
        <dbReference type="PROSITE" id="PS51352"/>
    </source>
</evidence>
<name>A0ABT3FJE5_9BACT</name>
<proteinExistence type="predicted"/>
<keyword evidence="4" id="KW-1185">Reference proteome</keyword>
<reference evidence="3 4" key="1">
    <citation type="submission" date="2022-10" db="EMBL/GenBank/DDBJ databases">
        <title>Luteolibacter flavescens strain MCCC 1K03193, whole genome shotgun sequencing project.</title>
        <authorList>
            <person name="Zhao G."/>
            <person name="Shen L."/>
        </authorList>
    </citation>
    <scope>NUCLEOTIDE SEQUENCE [LARGE SCALE GENOMIC DNA]</scope>
    <source>
        <strain evidence="3 4">MCCC 1K03193</strain>
    </source>
</reference>
<protein>
    <submittedName>
        <fullName evidence="3">Thioredoxin family protein</fullName>
    </submittedName>
</protein>
<sequence length="304" mass="33630">MRWSRAFPVLSAFLLLPGCGLIGEKQGKPEMVGSPFGPTGVPPQLRGNQDGTAVKPGGNVSDEAARALATHDPDTLVWTDPDDADAPLPVLDTLLTAPKQKGPWWDSESEALRESKRSGKPLLIWFTDSVRSTACSSLSEKLLARPEFEAWASENTVRLVVDQSVKGKNIDDTTAKVLHSRDLKKKYKASGYPSLHVLAPSGEVIGRYKGYRSGQEDFIWGQLKQAVALAKERQESWKESLAKKGYRDWSNDSGKVIFAKLSAYRDGKMILVEPDGQRVRTNEKSLSAGDRVWIQQQKERRGIQ</sequence>
<dbReference type="Gene3D" id="3.40.30.10">
    <property type="entry name" value="Glutaredoxin"/>
    <property type="match status" value="1"/>
</dbReference>
<dbReference type="SUPFAM" id="SSF52833">
    <property type="entry name" value="Thioredoxin-like"/>
    <property type="match status" value="1"/>
</dbReference>
<dbReference type="EMBL" id="JAPDDS010000001">
    <property type="protein sequence ID" value="MCW1883324.1"/>
    <property type="molecule type" value="Genomic_DNA"/>
</dbReference>
<comment type="caution">
    <text evidence="3">The sequence shown here is derived from an EMBL/GenBank/DDBJ whole genome shotgun (WGS) entry which is preliminary data.</text>
</comment>
<evidence type="ECO:0000313" key="3">
    <source>
        <dbReference type="EMBL" id="MCW1883324.1"/>
    </source>
</evidence>
<feature type="domain" description="Thioredoxin" evidence="2">
    <location>
        <begin position="91"/>
        <end position="228"/>
    </location>
</feature>
<dbReference type="Gene3D" id="2.30.30.700">
    <property type="entry name" value="SLA1 homology domain 1"/>
    <property type="match status" value="1"/>
</dbReference>
<evidence type="ECO:0000256" key="1">
    <source>
        <dbReference type="SAM" id="MobiDB-lite"/>
    </source>
</evidence>
<organism evidence="3 4">
    <name type="scientific">Luteolibacter flavescens</name>
    <dbReference type="NCBI Taxonomy" id="1859460"/>
    <lineage>
        <taxon>Bacteria</taxon>
        <taxon>Pseudomonadati</taxon>
        <taxon>Verrucomicrobiota</taxon>
        <taxon>Verrucomicrobiia</taxon>
        <taxon>Verrucomicrobiales</taxon>
        <taxon>Verrucomicrobiaceae</taxon>
        <taxon>Luteolibacter</taxon>
    </lineage>
</organism>
<dbReference type="PROSITE" id="PS51352">
    <property type="entry name" value="THIOREDOXIN_2"/>
    <property type="match status" value="1"/>
</dbReference>
<feature type="region of interest" description="Disordered" evidence="1">
    <location>
        <begin position="281"/>
        <end position="304"/>
    </location>
</feature>
<gene>
    <name evidence="3" type="ORF">OKA04_01195</name>
</gene>
<dbReference type="Pfam" id="PF13098">
    <property type="entry name" value="Thioredoxin_2"/>
    <property type="match status" value="1"/>
</dbReference>